<name>A0ABD0SZ59_LOXSC</name>
<sequence>MGKRKRSSKDDDSEMVKSFLKKVKKLVRKKRKLSSSSSEDEPAPTLPSPAQSPQLDLASDLEQSDEIPITDAPIEAEPIDCSPDLHPDILALLGTDPSQDKSFGEDLHKDLATRWKHVLINGLPKDEKSELLKRYLPAENCAYMKAPRLNPEVKSALSEISYKKDAYSEQKQNQMSSCIAAIGKALNLALSQTENIPQEIVKTLSDAGRLLCDTHYRESLSRRYTIINSISKQKRDVIKNTKIDEFLFGSNLSEHLRSSKAISKSASELKIKYNQQQYGPSTSAALPTLNARGAPRGQTAAPRVNPGQPRRHQLSQVPPPAPPPAPRALPAPRDRRRDPITTRPNYRQQNRRR</sequence>
<dbReference type="EMBL" id="JBEDNZ010000012">
    <property type="protein sequence ID" value="KAL0830990.1"/>
    <property type="molecule type" value="Genomic_DNA"/>
</dbReference>
<dbReference type="Proteomes" id="UP001549921">
    <property type="component" value="Unassembled WGS sequence"/>
</dbReference>
<feature type="compositionally biased region" description="Pro residues" evidence="1">
    <location>
        <begin position="317"/>
        <end position="329"/>
    </location>
</feature>
<reference evidence="2 3" key="1">
    <citation type="submission" date="2024-06" db="EMBL/GenBank/DDBJ databases">
        <title>A chromosome-level genome assembly of beet webworm, Loxostege sticticalis.</title>
        <authorList>
            <person name="Zhang Y."/>
        </authorList>
    </citation>
    <scope>NUCLEOTIDE SEQUENCE [LARGE SCALE GENOMIC DNA]</scope>
    <source>
        <strain evidence="2">AQ028</strain>
        <tissue evidence="2">Male pupae</tissue>
    </source>
</reference>
<feature type="compositionally biased region" description="Polar residues" evidence="1">
    <location>
        <begin position="342"/>
        <end position="353"/>
    </location>
</feature>
<feature type="region of interest" description="Disordered" evidence="1">
    <location>
        <begin position="27"/>
        <end position="64"/>
    </location>
</feature>
<comment type="caution">
    <text evidence="2">The sequence shown here is derived from an EMBL/GenBank/DDBJ whole genome shotgun (WGS) entry which is preliminary data.</text>
</comment>
<evidence type="ECO:0000313" key="2">
    <source>
        <dbReference type="EMBL" id="KAL0830990.1"/>
    </source>
</evidence>
<dbReference type="PANTHER" id="PTHR34239">
    <property type="entry name" value="APPLE DOMAIN-CONTAINING PROTEIN"/>
    <property type="match status" value="1"/>
</dbReference>
<dbReference type="AlphaFoldDB" id="A0ABD0SZ59"/>
<dbReference type="PANTHER" id="PTHR34239:SF2">
    <property type="entry name" value="TRANSPOSABLE ELEMENT P TRANSPOSASE_THAP9 CONSERVED DOMAIN-CONTAINING PROTEIN"/>
    <property type="match status" value="1"/>
</dbReference>
<protein>
    <submittedName>
        <fullName evidence="2">Uncharacterized protein</fullName>
    </submittedName>
</protein>
<evidence type="ECO:0000256" key="1">
    <source>
        <dbReference type="SAM" id="MobiDB-lite"/>
    </source>
</evidence>
<accession>A0ABD0SZ59</accession>
<gene>
    <name evidence="2" type="ORF">ABMA28_001878</name>
</gene>
<proteinExistence type="predicted"/>
<evidence type="ECO:0000313" key="3">
    <source>
        <dbReference type="Proteomes" id="UP001549921"/>
    </source>
</evidence>
<feature type="region of interest" description="Disordered" evidence="1">
    <location>
        <begin position="280"/>
        <end position="353"/>
    </location>
</feature>
<organism evidence="2 3">
    <name type="scientific">Loxostege sticticalis</name>
    <name type="common">Beet webworm moth</name>
    <dbReference type="NCBI Taxonomy" id="481309"/>
    <lineage>
        <taxon>Eukaryota</taxon>
        <taxon>Metazoa</taxon>
        <taxon>Ecdysozoa</taxon>
        <taxon>Arthropoda</taxon>
        <taxon>Hexapoda</taxon>
        <taxon>Insecta</taxon>
        <taxon>Pterygota</taxon>
        <taxon>Neoptera</taxon>
        <taxon>Endopterygota</taxon>
        <taxon>Lepidoptera</taxon>
        <taxon>Glossata</taxon>
        <taxon>Ditrysia</taxon>
        <taxon>Pyraloidea</taxon>
        <taxon>Crambidae</taxon>
        <taxon>Pyraustinae</taxon>
        <taxon>Loxostege</taxon>
    </lineage>
</organism>